<evidence type="ECO:0000313" key="2">
    <source>
        <dbReference type="Proteomes" id="UP000753908"/>
    </source>
</evidence>
<sequence length="75" mass="8426">MDRILEIVQQALATGYLTVEAENRLRLLLQTTKYGLDDLNAFMTLQQSAMAGLVKQESRELKYSQRLCASSSVDS</sequence>
<dbReference type="Proteomes" id="UP000753908">
    <property type="component" value="Unassembled WGS sequence"/>
</dbReference>
<name>A0A951PLQ3_9CYAN</name>
<proteinExistence type="predicted"/>
<dbReference type="EMBL" id="JAHHIF010000023">
    <property type="protein sequence ID" value="MBW4546290.1"/>
    <property type="molecule type" value="Genomic_DNA"/>
</dbReference>
<gene>
    <name evidence="1" type="ORF">KME25_17870</name>
</gene>
<dbReference type="AlphaFoldDB" id="A0A951PLQ3"/>
<reference evidence="1" key="1">
    <citation type="submission" date="2021-05" db="EMBL/GenBank/DDBJ databases">
        <authorList>
            <person name="Pietrasiak N."/>
            <person name="Ward R."/>
            <person name="Stajich J.E."/>
            <person name="Kurbessoian T."/>
        </authorList>
    </citation>
    <scope>NUCLEOTIDE SEQUENCE</scope>
    <source>
        <strain evidence="1">CPER-KK1</strain>
    </source>
</reference>
<comment type="caution">
    <text evidence="1">The sequence shown here is derived from an EMBL/GenBank/DDBJ whole genome shotgun (WGS) entry which is preliminary data.</text>
</comment>
<evidence type="ECO:0000313" key="1">
    <source>
        <dbReference type="EMBL" id="MBW4546290.1"/>
    </source>
</evidence>
<reference evidence="1" key="2">
    <citation type="journal article" date="2022" name="Microbiol. Resour. Announc.">
        <title>Metagenome Sequencing to Explore Phylogenomics of Terrestrial Cyanobacteria.</title>
        <authorList>
            <person name="Ward R.D."/>
            <person name="Stajich J.E."/>
            <person name="Johansen J.R."/>
            <person name="Huntemann M."/>
            <person name="Clum A."/>
            <person name="Foster B."/>
            <person name="Foster B."/>
            <person name="Roux S."/>
            <person name="Palaniappan K."/>
            <person name="Varghese N."/>
            <person name="Mukherjee S."/>
            <person name="Reddy T.B.K."/>
            <person name="Daum C."/>
            <person name="Copeland A."/>
            <person name="Chen I.A."/>
            <person name="Ivanova N.N."/>
            <person name="Kyrpides N.C."/>
            <person name="Shapiro N."/>
            <person name="Eloe-Fadrosh E.A."/>
            <person name="Pietrasiak N."/>
        </authorList>
    </citation>
    <scope>NUCLEOTIDE SEQUENCE</scope>
    <source>
        <strain evidence="1">CPER-KK1</strain>
    </source>
</reference>
<organism evidence="1 2">
    <name type="scientific">Symplocastrum torsivum CPER-KK1</name>
    <dbReference type="NCBI Taxonomy" id="450513"/>
    <lineage>
        <taxon>Bacteria</taxon>
        <taxon>Bacillati</taxon>
        <taxon>Cyanobacteriota</taxon>
        <taxon>Cyanophyceae</taxon>
        <taxon>Oscillatoriophycideae</taxon>
        <taxon>Oscillatoriales</taxon>
        <taxon>Microcoleaceae</taxon>
        <taxon>Symplocastrum</taxon>
    </lineage>
</organism>
<protein>
    <submittedName>
        <fullName evidence="1">Uncharacterized protein</fullName>
    </submittedName>
</protein>
<accession>A0A951PLQ3</accession>